<dbReference type="AlphaFoldDB" id="A0A0L8V6M9"/>
<sequence>MFLNFYAVADTGNCNKQNLVWAVIFERFHNIKALLFFLIVKICSKKIVVAYDCWHKYC</sequence>
<keyword evidence="2" id="KW-1185">Reference proteome</keyword>
<gene>
    <name evidence="1" type="ORF">NC99_33480</name>
</gene>
<dbReference type="Proteomes" id="UP000036958">
    <property type="component" value="Unassembled WGS sequence"/>
</dbReference>
<accession>A0A0L8V6M9</accession>
<protein>
    <submittedName>
        <fullName evidence="1">Uncharacterized protein</fullName>
    </submittedName>
</protein>
<dbReference type="EMBL" id="LGIA01000176">
    <property type="protein sequence ID" value="KOH43852.1"/>
    <property type="molecule type" value="Genomic_DNA"/>
</dbReference>
<reference evidence="2" key="1">
    <citation type="submission" date="2015-07" db="EMBL/GenBank/DDBJ databases">
        <title>Genome sequencing of Sunxiuqinia dokdonensis strain SK.</title>
        <authorList>
            <person name="Ahn S."/>
            <person name="Kim B.-C."/>
        </authorList>
    </citation>
    <scope>NUCLEOTIDE SEQUENCE [LARGE SCALE GENOMIC DNA]</scope>
    <source>
        <strain evidence="2">SK</strain>
    </source>
</reference>
<evidence type="ECO:0000313" key="2">
    <source>
        <dbReference type="Proteomes" id="UP000036958"/>
    </source>
</evidence>
<name>A0A0L8V6M9_9BACT</name>
<dbReference type="STRING" id="1409788.NC99_33480"/>
<proteinExistence type="predicted"/>
<evidence type="ECO:0000313" key="1">
    <source>
        <dbReference type="EMBL" id="KOH43852.1"/>
    </source>
</evidence>
<comment type="caution">
    <text evidence="1">The sequence shown here is derived from an EMBL/GenBank/DDBJ whole genome shotgun (WGS) entry which is preliminary data.</text>
</comment>
<organism evidence="1 2">
    <name type="scientific">Sunxiuqinia dokdonensis</name>
    <dbReference type="NCBI Taxonomy" id="1409788"/>
    <lineage>
        <taxon>Bacteria</taxon>
        <taxon>Pseudomonadati</taxon>
        <taxon>Bacteroidota</taxon>
        <taxon>Bacteroidia</taxon>
        <taxon>Marinilabiliales</taxon>
        <taxon>Prolixibacteraceae</taxon>
        <taxon>Sunxiuqinia</taxon>
    </lineage>
</organism>